<dbReference type="PANTHER" id="PTHR23073">
    <property type="entry name" value="26S PROTEASOME REGULATORY SUBUNIT"/>
    <property type="match status" value="1"/>
</dbReference>
<dbReference type="InterPro" id="IPR050221">
    <property type="entry name" value="26S_Proteasome_ATPase"/>
</dbReference>
<dbReference type="InterPro" id="IPR003959">
    <property type="entry name" value="ATPase_AAA_core"/>
</dbReference>
<proteinExistence type="inferred from homology"/>
<gene>
    <name evidence="5" type="ORF">METZ01_LOCUS345057</name>
</gene>
<dbReference type="InterPro" id="IPR003593">
    <property type="entry name" value="AAA+_ATPase"/>
</dbReference>
<protein>
    <recommendedName>
        <fullName evidence="4">AAA+ ATPase domain-containing protein</fullName>
    </recommendedName>
</protein>
<dbReference type="GO" id="GO:0005524">
    <property type="term" value="F:ATP binding"/>
    <property type="evidence" value="ECO:0007669"/>
    <property type="project" value="UniProtKB-KW"/>
</dbReference>
<evidence type="ECO:0000256" key="2">
    <source>
        <dbReference type="ARBA" id="ARBA00022741"/>
    </source>
</evidence>
<dbReference type="AlphaFoldDB" id="A0A382R399"/>
<dbReference type="CDD" id="cd19481">
    <property type="entry name" value="RecA-like_protease"/>
    <property type="match status" value="1"/>
</dbReference>
<evidence type="ECO:0000313" key="5">
    <source>
        <dbReference type="EMBL" id="SVC92203.1"/>
    </source>
</evidence>
<dbReference type="SUPFAM" id="SSF52540">
    <property type="entry name" value="P-loop containing nucleoside triphosphate hydrolases"/>
    <property type="match status" value="1"/>
</dbReference>
<dbReference type="Gene3D" id="3.40.50.300">
    <property type="entry name" value="P-loop containing nucleotide triphosphate hydrolases"/>
    <property type="match status" value="1"/>
</dbReference>
<reference evidence="5" key="1">
    <citation type="submission" date="2018-05" db="EMBL/GenBank/DDBJ databases">
        <authorList>
            <person name="Lanie J.A."/>
            <person name="Ng W.-L."/>
            <person name="Kazmierczak K.M."/>
            <person name="Andrzejewski T.M."/>
            <person name="Davidsen T.M."/>
            <person name="Wayne K.J."/>
            <person name="Tettelin H."/>
            <person name="Glass J.I."/>
            <person name="Rusch D."/>
            <person name="Podicherti R."/>
            <person name="Tsui H.-C.T."/>
            <person name="Winkler M.E."/>
        </authorList>
    </citation>
    <scope>NUCLEOTIDE SEQUENCE</scope>
</reference>
<evidence type="ECO:0000259" key="4">
    <source>
        <dbReference type="SMART" id="SM00382"/>
    </source>
</evidence>
<dbReference type="InterPro" id="IPR027417">
    <property type="entry name" value="P-loop_NTPase"/>
</dbReference>
<dbReference type="Pfam" id="PF00004">
    <property type="entry name" value="AAA"/>
    <property type="match status" value="1"/>
</dbReference>
<name>A0A382R399_9ZZZZ</name>
<comment type="similarity">
    <text evidence="1">Belongs to the AAA ATPase family.</text>
</comment>
<keyword evidence="2" id="KW-0547">Nucleotide-binding</keyword>
<feature type="non-terminal residue" evidence="5">
    <location>
        <position position="276"/>
    </location>
</feature>
<accession>A0A382R399</accession>
<dbReference type="SMART" id="SM00382">
    <property type="entry name" value="AAA"/>
    <property type="match status" value="1"/>
</dbReference>
<organism evidence="5">
    <name type="scientific">marine metagenome</name>
    <dbReference type="NCBI Taxonomy" id="408172"/>
    <lineage>
        <taxon>unclassified sequences</taxon>
        <taxon>metagenomes</taxon>
        <taxon>ecological metagenomes</taxon>
    </lineage>
</organism>
<sequence>MEGNNVDTDEMIKLISRDHHEMYLHKQYISPDSKLARNGLIELSENVFFRSKGGELRISPDITRQIIMKTPVSDDERLSQILKGNEIFSLLEPSHTINDLILPDDMKKTIMTSLKRYEKNVDITISEWKLFEGGTSTVGSTLKTTEPGLLMLFHGLPGTGKTFASAAIAHALGKKLLVTDMSRIQSMWVGESEKNVRRLFTIFERIVRRTDNPPVLLLNEADQFLTRRLSKTGNSVDVMYNTLQNLFLEAFEHLKGVMIATTNLRENLDPAFSRRF</sequence>
<keyword evidence="3" id="KW-0067">ATP-binding</keyword>
<feature type="non-terminal residue" evidence="5">
    <location>
        <position position="1"/>
    </location>
</feature>
<feature type="domain" description="AAA+ ATPase" evidence="4">
    <location>
        <begin position="147"/>
        <end position="265"/>
    </location>
</feature>
<evidence type="ECO:0000256" key="1">
    <source>
        <dbReference type="ARBA" id="ARBA00006914"/>
    </source>
</evidence>
<dbReference type="GO" id="GO:0016887">
    <property type="term" value="F:ATP hydrolysis activity"/>
    <property type="evidence" value="ECO:0007669"/>
    <property type="project" value="InterPro"/>
</dbReference>
<dbReference type="EMBL" id="UINC01118817">
    <property type="protein sequence ID" value="SVC92203.1"/>
    <property type="molecule type" value="Genomic_DNA"/>
</dbReference>
<evidence type="ECO:0000256" key="3">
    <source>
        <dbReference type="ARBA" id="ARBA00022840"/>
    </source>
</evidence>